<organism evidence="2 3">
    <name type="scientific">Trichuris suis</name>
    <name type="common">pig whipworm</name>
    <dbReference type="NCBI Taxonomy" id="68888"/>
    <lineage>
        <taxon>Eukaryota</taxon>
        <taxon>Metazoa</taxon>
        <taxon>Ecdysozoa</taxon>
        <taxon>Nematoda</taxon>
        <taxon>Enoplea</taxon>
        <taxon>Dorylaimia</taxon>
        <taxon>Trichinellida</taxon>
        <taxon>Trichuridae</taxon>
        <taxon>Trichuris</taxon>
    </lineage>
</organism>
<evidence type="ECO:0000256" key="1">
    <source>
        <dbReference type="SAM" id="MobiDB-lite"/>
    </source>
</evidence>
<proteinExistence type="predicted"/>
<feature type="compositionally biased region" description="Polar residues" evidence="1">
    <location>
        <begin position="7"/>
        <end position="19"/>
    </location>
</feature>
<dbReference type="Proteomes" id="UP000030764">
    <property type="component" value="Unassembled WGS sequence"/>
</dbReference>
<evidence type="ECO:0000313" key="3">
    <source>
        <dbReference type="Proteomes" id="UP000030764"/>
    </source>
</evidence>
<keyword evidence="3" id="KW-1185">Reference proteome</keyword>
<dbReference type="EMBL" id="KL363242">
    <property type="protein sequence ID" value="KFD51168.1"/>
    <property type="molecule type" value="Genomic_DNA"/>
</dbReference>
<name>A0A085M1S2_9BILA</name>
<dbReference type="AlphaFoldDB" id="A0A085M1S2"/>
<gene>
    <name evidence="2" type="ORF">M513_07932</name>
</gene>
<evidence type="ECO:0000313" key="2">
    <source>
        <dbReference type="EMBL" id="KFD51168.1"/>
    </source>
</evidence>
<accession>A0A085M1S2</accession>
<protein>
    <submittedName>
        <fullName evidence="2">Uncharacterized protein</fullName>
    </submittedName>
</protein>
<feature type="region of interest" description="Disordered" evidence="1">
    <location>
        <begin position="1"/>
        <end position="22"/>
    </location>
</feature>
<sequence length="87" mass="9525">MEGDPSHCSNPPDGNSAVSFHQVPDTGHGSFARCGCWSSRSLVVFDGLSALLETPYPPIDNRFRWCTTSVNLLQRLNNPPRLPTKLG</sequence>
<reference evidence="2 3" key="1">
    <citation type="journal article" date="2014" name="Nat. Genet.">
        <title>Genome and transcriptome of the porcine whipworm Trichuris suis.</title>
        <authorList>
            <person name="Jex A.R."/>
            <person name="Nejsum P."/>
            <person name="Schwarz E.M."/>
            <person name="Hu L."/>
            <person name="Young N.D."/>
            <person name="Hall R.S."/>
            <person name="Korhonen P.K."/>
            <person name="Liao S."/>
            <person name="Thamsborg S."/>
            <person name="Xia J."/>
            <person name="Xu P."/>
            <person name="Wang S."/>
            <person name="Scheerlinck J.P."/>
            <person name="Hofmann A."/>
            <person name="Sternberg P.W."/>
            <person name="Wang J."/>
            <person name="Gasser R.B."/>
        </authorList>
    </citation>
    <scope>NUCLEOTIDE SEQUENCE [LARGE SCALE GENOMIC DNA]</scope>
    <source>
        <strain evidence="2">DCEP-RM93M</strain>
    </source>
</reference>